<evidence type="ECO:0000313" key="8">
    <source>
        <dbReference type="Proteomes" id="UP001642540"/>
    </source>
</evidence>
<evidence type="ECO:0000256" key="4">
    <source>
        <dbReference type="PROSITE-ProRule" id="PRU00723"/>
    </source>
</evidence>
<dbReference type="InterPro" id="IPR000571">
    <property type="entry name" value="Znf_CCCH"/>
</dbReference>
<evidence type="ECO:0000256" key="2">
    <source>
        <dbReference type="ARBA" id="ARBA00022771"/>
    </source>
</evidence>
<proteinExistence type="predicted"/>
<dbReference type="Proteomes" id="UP001642540">
    <property type="component" value="Unassembled WGS sequence"/>
</dbReference>
<keyword evidence="3 4" id="KW-0862">Zinc</keyword>
<feature type="region of interest" description="Disordered" evidence="5">
    <location>
        <begin position="206"/>
        <end position="225"/>
    </location>
</feature>
<feature type="compositionally biased region" description="Low complexity" evidence="5">
    <location>
        <begin position="74"/>
        <end position="84"/>
    </location>
</feature>
<keyword evidence="8" id="KW-1185">Reference proteome</keyword>
<gene>
    <name evidence="7" type="ORF">ODALV1_LOCUS29983</name>
</gene>
<accession>A0ABP1S5B9</accession>
<dbReference type="PROSITE" id="PS50103">
    <property type="entry name" value="ZF_C3H1"/>
    <property type="match status" value="1"/>
</dbReference>
<organism evidence="7 8">
    <name type="scientific">Orchesella dallaii</name>
    <dbReference type="NCBI Taxonomy" id="48710"/>
    <lineage>
        <taxon>Eukaryota</taxon>
        <taxon>Metazoa</taxon>
        <taxon>Ecdysozoa</taxon>
        <taxon>Arthropoda</taxon>
        <taxon>Hexapoda</taxon>
        <taxon>Collembola</taxon>
        <taxon>Entomobryomorpha</taxon>
        <taxon>Entomobryoidea</taxon>
        <taxon>Orchesellidae</taxon>
        <taxon>Orchesellinae</taxon>
        <taxon>Orchesella</taxon>
    </lineage>
</organism>
<evidence type="ECO:0000256" key="5">
    <source>
        <dbReference type="SAM" id="MobiDB-lite"/>
    </source>
</evidence>
<dbReference type="SUPFAM" id="SSF90229">
    <property type="entry name" value="CCCH zinc finger"/>
    <property type="match status" value="1"/>
</dbReference>
<protein>
    <recommendedName>
        <fullName evidence="6">C3H1-type domain-containing protein</fullName>
    </recommendedName>
</protein>
<evidence type="ECO:0000256" key="3">
    <source>
        <dbReference type="ARBA" id="ARBA00022833"/>
    </source>
</evidence>
<feature type="region of interest" description="Disordered" evidence="5">
    <location>
        <begin position="307"/>
        <end position="338"/>
    </location>
</feature>
<comment type="caution">
    <text evidence="7">The sequence shown here is derived from an EMBL/GenBank/DDBJ whole genome shotgun (WGS) entry which is preliminary data.</text>
</comment>
<evidence type="ECO:0000259" key="6">
    <source>
        <dbReference type="PROSITE" id="PS50103"/>
    </source>
</evidence>
<dbReference type="EMBL" id="CAXLJM020000160">
    <property type="protein sequence ID" value="CAL8143890.1"/>
    <property type="molecule type" value="Genomic_DNA"/>
</dbReference>
<reference evidence="7 8" key="1">
    <citation type="submission" date="2024-08" db="EMBL/GenBank/DDBJ databases">
        <authorList>
            <person name="Cucini C."/>
            <person name="Frati F."/>
        </authorList>
    </citation>
    <scope>NUCLEOTIDE SEQUENCE [LARGE SCALE GENOMIC DNA]</scope>
</reference>
<evidence type="ECO:0000313" key="7">
    <source>
        <dbReference type="EMBL" id="CAL8143890.1"/>
    </source>
</evidence>
<dbReference type="InterPro" id="IPR036855">
    <property type="entry name" value="Znf_CCCH_sf"/>
</dbReference>
<evidence type="ECO:0000256" key="1">
    <source>
        <dbReference type="ARBA" id="ARBA00022723"/>
    </source>
</evidence>
<dbReference type="Pfam" id="PF00642">
    <property type="entry name" value="zf-CCCH"/>
    <property type="match status" value="1"/>
</dbReference>
<feature type="domain" description="C3H1-type" evidence="6">
    <location>
        <begin position="15"/>
        <end position="42"/>
    </location>
</feature>
<feature type="compositionally biased region" description="Polar residues" evidence="5">
    <location>
        <begin position="307"/>
        <end position="321"/>
    </location>
</feature>
<feature type="zinc finger region" description="C3H1-type" evidence="4">
    <location>
        <begin position="15"/>
        <end position="42"/>
    </location>
</feature>
<keyword evidence="1 4" id="KW-0479">Metal-binding</keyword>
<keyword evidence="2 4" id="KW-0863">Zinc-finger</keyword>
<dbReference type="SMART" id="SM00356">
    <property type="entry name" value="ZnF_C3H1"/>
    <property type="match status" value="1"/>
</dbReference>
<name>A0ABP1S5B9_9HEXA</name>
<sequence>MNSRMNPARIDREDERRMLPCRNFLDGFCPKGSRCRFYHPVPSAIPTVIRVPNLPASFQQNNAGHYPGNSGQHPTFPLSPSPSSRTRLGINSKHGMGTPSRFLGMNGLTNNYNRGMSTPVSPTYSEYEMAYAQQMEILKEKERRATATPVPETEESLQNTVFSHIDWKEFLAPGVRPPPPTHVPYMSNSPGKTNTDALDSLECLIRQGGGGNTKTASPPPSSTSSIFAEKLAPMVDPLSESAMDKLPSPKIREYPASMKSARTLSAKEELQMKVKQIAKELASEPAQHVQSLDTFFRNYTFQAIPSSAPSSEQDLVGSNAQESEEMPSETAISSMDNSNELLNPKSETITIMANKAFSSDSGISSAVYSGDSASSSIENMKADPQQCNTFNIKAMNENI</sequence>
<feature type="compositionally biased region" description="Polar residues" evidence="5">
    <location>
        <begin position="59"/>
        <end position="73"/>
    </location>
</feature>
<feature type="region of interest" description="Disordered" evidence="5">
    <location>
        <begin position="59"/>
        <end position="84"/>
    </location>
</feature>
<dbReference type="Gene3D" id="4.10.1000.10">
    <property type="entry name" value="Zinc finger, CCCH-type"/>
    <property type="match status" value="1"/>
</dbReference>